<dbReference type="SUPFAM" id="SSF54427">
    <property type="entry name" value="NTF2-like"/>
    <property type="match status" value="1"/>
</dbReference>
<dbReference type="EMBL" id="JBHTLQ010000032">
    <property type="protein sequence ID" value="MFD1191670.1"/>
    <property type="molecule type" value="Genomic_DNA"/>
</dbReference>
<feature type="domain" description="SnoaL-like" evidence="1">
    <location>
        <begin position="9"/>
        <end position="106"/>
    </location>
</feature>
<dbReference type="Pfam" id="PF12680">
    <property type="entry name" value="SnoaL_2"/>
    <property type="match status" value="1"/>
</dbReference>
<name>A0ABW3T3R2_9CAUL</name>
<evidence type="ECO:0000313" key="2">
    <source>
        <dbReference type="EMBL" id="MFD1191670.1"/>
    </source>
</evidence>
<sequence>MDIADYNARWLAAWTAKDVDALLGFYAPDCRYVDQQVPHGITGHEALRGYLTGLFAATPPMAYNPDETWPVPGGFCGRWFCVIGEDPKAAPAMRGFDLVILDGARIAVNEVYVHPLPAQG</sequence>
<dbReference type="InterPro" id="IPR032710">
    <property type="entry name" value="NTF2-like_dom_sf"/>
</dbReference>
<gene>
    <name evidence="2" type="ORF">ACFQ27_13860</name>
</gene>
<evidence type="ECO:0000259" key="1">
    <source>
        <dbReference type="Pfam" id="PF12680"/>
    </source>
</evidence>
<comment type="caution">
    <text evidence="2">The sequence shown here is derived from an EMBL/GenBank/DDBJ whole genome shotgun (WGS) entry which is preliminary data.</text>
</comment>
<reference evidence="3" key="1">
    <citation type="journal article" date="2019" name="Int. J. Syst. Evol. Microbiol.">
        <title>The Global Catalogue of Microorganisms (GCM) 10K type strain sequencing project: providing services to taxonomists for standard genome sequencing and annotation.</title>
        <authorList>
            <consortium name="The Broad Institute Genomics Platform"/>
            <consortium name="The Broad Institute Genome Sequencing Center for Infectious Disease"/>
            <person name="Wu L."/>
            <person name="Ma J."/>
        </authorList>
    </citation>
    <scope>NUCLEOTIDE SEQUENCE [LARGE SCALE GENOMIC DNA]</scope>
    <source>
        <strain evidence="3">CCUG 55074</strain>
    </source>
</reference>
<keyword evidence="3" id="KW-1185">Reference proteome</keyword>
<dbReference type="Proteomes" id="UP001597216">
    <property type="component" value="Unassembled WGS sequence"/>
</dbReference>
<dbReference type="RefSeq" id="WP_377354001.1">
    <property type="nucleotide sequence ID" value="NZ_JBHTLQ010000032.1"/>
</dbReference>
<protein>
    <submittedName>
        <fullName evidence="2">YybH family protein</fullName>
    </submittedName>
</protein>
<dbReference type="CDD" id="cd00531">
    <property type="entry name" value="NTF2_like"/>
    <property type="match status" value="1"/>
</dbReference>
<accession>A0ABW3T3R2</accession>
<dbReference type="InterPro" id="IPR037401">
    <property type="entry name" value="SnoaL-like"/>
</dbReference>
<evidence type="ECO:0000313" key="3">
    <source>
        <dbReference type="Proteomes" id="UP001597216"/>
    </source>
</evidence>
<organism evidence="2 3">
    <name type="scientific">Phenylobacterium conjunctum</name>
    <dbReference type="NCBI Taxonomy" id="1298959"/>
    <lineage>
        <taxon>Bacteria</taxon>
        <taxon>Pseudomonadati</taxon>
        <taxon>Pseudomonadota</taxon>
        <taxon>Alphaproteobacteria</taxon>
        <taxon>Caulobacterales</taxon>
        <taxon>Caulobacteraceae</taxon>
        <taxon>Phenylobacterium</taxon>
    </lineage>
</organism>
<dbReference type="Gene3D" id="3.10.450.50">
    <property type="match status" value="1"/>
</dbReference>
<proteinExistence type="predicted"/>